<feature type="compositionally biased region" description="Low complexity" evidence="1">
    <location>
        <begin position="38"/>
        <end position="48"/>
    </location>
</feature>
<keyword evidence="3" id="KW-1185">Reference proteome</keyword>
<dbReference type="AlphaFoldDB" id="A0AAY5EWZ0"/>
<protein>
    <submittedName>
        <fullName evidence="2">Uncharacterized protein</fullName>
    </submittedName>
</protein>
<reference evidence="2" key="3">
    <citation type="submission" date="2025-09" db="UniProtKB">
        <authorList>
            <consortium name="Ensembl"/>
        </authorList>
    </citation>
    <scope>IDENTIFICATION</scope>
</reference>
<feature type="region of interest" description="Disordered" evidence="1">
    <location>
        <begin position="24"/>
        <end position="48"/>
    </location>
</feature>
<dbReference type="Proteomes" id="UP000314983">
    <property type="component" value="Chromosome 8"/>
</dbReference>
<reference evidence="2" key="2">
    <citation type="submission" date="2025-08" db="UniProtKB">
        <authorList>
            <consortium name="Ensembl"/>
        </authorList>
    </citation>
    <scope>IDENTIFICATION</scope>
</reference>
<name>A0AAY5EWZ0_ELEEL</name>
<evidence type="ECO:0000256" key="1">
    <source>
        <dbReference type="SAM" id="MobiDB-lite"/>
    </source>
</evidence>
<reference evidence="2 3" key="1">
    <citation type="submission" date="2020-05" db="EMBL/GenBank/DDBJ databases">
        <title>Electrophorus electricus (electric eel) genome, fEleEle1, primary haplotype.</title>
        <authorList>
            <person name="Myers G."/>
            <person name="Meyer A."/>
            <person name="Fedrigo O."/>
            <person name="Formenti G."/>
            <person name="Rhie A."/>
            <person name="Tracey A."/>
            <person name="Sims Y."/>
            <person name="Jarvis E.D."/>
        </authorList>
    </citation>
    <scope>NUCLEOTIDE SEQUENCE [LARGE SCALE GENOMIC DNA]</scope>
</reference>
<proteinExistence type="predicted"/>
<evidence type="ECO:0000313" key="2">
    <source>
        <dbReference type="Ensembl" id="ENSEEEP00000061275.1"/>
    </source>
</evidence>
<organism evidence="2 3">
    <name type="scientific">Electrophorus electricus</name>
    <name type="common">Electric eel</name>
    <name type="synonym">Gymnotus electricus</name>
    <dbReference type="NCBI Taxonomy" id="8005"/>
    <lineage>
        <taxon>Eukaryota</taxon>
        <taxon>Metazoa</taxon>
        <taxon>Chordata</taxon>
        <taxon>Craniata</taxon>
        <taxon>Vertebrata</taxon>
        <taxon>Euteleostomi</taxon>
        <taxon>Actinopterygii</taxon>
        <taxon>Neopterygii</taxon>
        <taxon>Teleostei</taxon>
        <taxon>Ostariophysi</taxon>
        <taxon>Gymnotiformes</taxon>
        <taxon>Gymnotoidei</taxon>
        <taxon>Gymnotidae</taxon>
        <taxon>Electrophorus</taxon>
    </lineage>
</organism>
<dbReference type="Ensembl" id="ENSEEET00000060423.1">
    <property type="protein sequence ID" value="ENSEEEP00000061275.1"/>
    <property type="gene ID" value="ENSEEEG00000027931.1"/>
</dbReference>
<gene>
    <name evidence="2" type="primary">LRRC51</name>
</gene>
<accession>A0AAY5EWZ0</accession>
<sequence>WLRPWSDGNSHRSLVPPPSPDIWSHIKGQINEPPPPNNSGLSRNSLLNEQTGVPSDAVRCVLFGFRSLDNLVGHMISWQLQATIKLFTFKLLIHHDPGLPNL</sequence>
<evidence type="ECO:0000313" key="3">
    <source>
        <dbReference type="Proteomes" id="UP000314983"/>
    </source>
</evidence>